<feature type="transmembrane region" description="Helical" evidence="8">
    <location>
        <begin position="154"/>
        <end position="174"/>
    </location>
</feature>
<evidence type="ECO:0000256" key="2">
    <source>
        <dbReference type="ARBA" id="ARBA00006939"/>
    </source>
</evidence>
<dbReference type="EMBL" id="MZGW01000003">
    <property type="protein sequence ID" value="OPJ55799.1"/>
    <property type="molecule type" value="Genomic_DNA"/>
</dbReference>
<reference evidence="9 10" key="1">
    <citation type="submission" date="2017-03" db="EMBL/GenBank/DDBJ databases">
        <title>Genome sequence of Clostridium thermoalcaliphilum DSM 7309.</title>
        <authorList>
            <person name="Poehlein A."/>
            <person name="Daniel R."/>
        </authorList>
    </citation>
    <scope>NUCLEOTIDE SEQUENCE [LARGE SCALE GENOMIC DNA]</scope>
    <source>
        <strain evidence="9 10">DSM 7309</strain>
    </source>
</reference>
<evidence type="ECO:0000256" key="1">
    <source>
        <dbReference type="ARBA" id="ARBA00004651"/>
    </source>
</evidence>
<proteinExistence type="inferred from homology"/>
<keyword evidence="7 8" id="KW-0472">Membrane</keyword>
<feature type="transmembrane region" description="Helical" evidence="8">
    <location>
        <begin position="180"/>
        <end position="201"/>
    </location>
</feature>
<feature type="transmembrane region" description="Helical" evidence="8">
    <location>
        <begin position="6"/>
        <end position="23"/>
    </location>
</feature>
<keyword evidence="10" id="KW-1185">Reference proteome</keyword>
<evidence type="ECO:0000256" key="3">
    <source>
        <dbReference type="ARBA" id="ARBA00022475"/>
    </source>
</evidence>
<keyword evidence="4 8" id="KW-0812">Transmembrane</keyword>
<accession>A0A1V4I7D7</accession>
<protein>
    <submittedName>
        <fullName evidence="9">Zinc transporter ZupT</fullName>
    </submittedName>
</protein>
<evidence type="ECO:0000256" key="6">
    <source>
        <dbReference type="ARBA" id="ARBA00022989"/>
    </source>
</evidence>
<keyword evidence="6 8" id="KW-1133">Transmembrane helix</keyword>
<dbReference type="InterPro" id="IPR003689">
    <property type="entry name" value="ZIP"/>
</dbReference>
<dbReference type="PANTHER" id="PTHR11040">
    <property type="entry name" value="ZINC/IRON TRANSPORTER"/>
    <property type="match status" value="1"/>
</dbReference>
<name>A0A1V4I7D7_9FIRM</name>
<evidence type="ECO:0000256" key="5">
    <source>
        <dbReference type="ARBA" id="ARBA00022833"/>
    </source>
</evidence>
<evidence type="ECO:0000313" key="10">
    <source>
        <dbReference type="Proteomes" id="UP000190140"/>
    </source>
</evidence>
<organism evidence="9 10">
    <name type="scientific">Alkalithermobacter paradoxus</name>
    <dbReference type="NCBI Taxonomy" id="29349"/>
    <lineage>
        <taxon>Bacteria</taxon>
        <taxon>Bacillati</taxon>
        <taxon>Bacillota</taxon>
        <taxon>Clostridia</taxon>
        <taxon>Peptostreptococcales</taxon>
        <taxon>Tepidibacteraceae</taxon>
        <taxon>Alkalithermobacter</taxon>
    </lineage>
</organism>
<dbReference type="GO" id="GO:0005886">
    <property type="term" value="C:plasma membrane"/>
    <property type="evidence" value="ECO:0007669"/>
    <property type="project" value="UniProtKB-SubCell"/>
</dbReference>
<dbReference type="GO" id="GO:0005385">
    <property type="term" value="F:zinc ion transmembrane transporter activity"/>
    <property type="evidence" value="ECO:0007669"/>
    <property type="project" value="TreeGrafter"/>
</dbReference>
<comment type="caution">
    <text evidence="9">The sequence shown here is derived from an EMBL/GenBank/DDBJ whole genome shotgun (WGS) entry which is preliminary data.</text>
</comment>
<dbReference type="RefSeq" id="WP_079411754.1">
    <property type="nucleotide sequence ID" value="NZ_MZGW01000003.1"/>
</dbReference>
<comment type="similarity">
    <text evidence="2">Belongs to the ZIP transporter (TC 2.A.5) family.</text>
</comment>
<feature type="transmembrane region" description="Helical" evidence="8">
    <location>
        <begin position="60"/>
        <end position="78"/>
    </location>
</feature>
<evidence type="ECO:0000256" key="7">
    <source>
        <dbReference type="ARBA" id="ARBA00023136"/>
    </source>
</evidence>
<dbReference type="OrthoDB" id="9787346at2"/>
<dbReference type="AlphaFoldDB" id="A0A1V4I7D7"/>
<sequence>MNIFIASILSGLCTGIGAFPIIFMKKLSERLEDILLGFAGGVMIFVGAYSLILPCIEEGHLSQTIIGIFAGAVLMYIIEIRMPEDKIKSNFILVLGHIIHSIPEGLVIGAASQAQGKSTAMLLAIAIGVHNIPEGLVIANILNKSKMSKFKSIVYTTLTGLGEPLATGAGILFLKNIEYLIPFSMAFAGGSILYVVSNEMIPKSHCRGNERKATFGLIVGFIFMIILENIIK</sequence>
<dbReference type="Proteomes" id="UP000190140">
    <property type="component" value="Unassembled WGS sequence"/>
</dbReference>
<comment type="subcellular location">
    <subcellularLocation>
        <location evidence="1">Cell membrane</location>
        <topology evidence="1">Multi-pass membrane protein</topology>
    </subcellularLocation>
</comment>
<dbReference type="STRING" id="29349.CLOTH_09770"/>
<gene>
    <name evidence="9" type="primary">zupT_1</name>
    <name evidence="9" type="ORF">CLOTH_09770</name>
</gene>
<dbReference type="PANTHER" id="PTHR11040:SF211">
    <property type="entry name" value="ZINC TRANSPORTER ZIP11"/>
    <property type="match status" value="1"/>
</dbReference>
<evidence type="ECO:0000256" key="4">
    <source>
        <dbReference type="ARBA" id="ARBA00022692"/>
    </source>
</evidence>
<feature type="transmembrane region" description="Helical" evidence="8">
    <location>
        <begin position="120"/>
        <end position="142"/>
    </location>
</feature>
<feature type="transmembrane region" description="Helical" evidence="8">
    <location>
        <begin position="35"/>
        <end position="54"/>
    </location>
</feature>
<evidence type="ECO:0000256" key="8">
    <source>
        <dbReference type="SAM" id="Phobius"/>
    </source>
</evidence>
<feature type="transmembrane region" description="Helical" evidence="8">
    <location>
        <begin position="90"/>
        <end position="114"/>
    </location>
</feature>
<evidence type="ECO:0000313" key="9">
    <source>
        <dbReference type="EMBL" id="OPJ55799.1"/>
    </source>
</evidence>
<keyword evidence="3" id="KW-1003">Cell membrane</keyword>
<feature type="transmembrane region" description="Helical" evidence="8">
    <location>
        <begin position="213"/>
        <end position="231"/>
    </location>
</feature>
<keyword evidence="5" id="KW-0862">Zinc</keyword>
<dbReference type="Pfam" id="PF02535">
    <property type="entry name" value="Zip"/>
    <property type="match status" value="1"/>
</dbReference>